<sequence length="113" mass="13178">MALFYVRHPARLGRLSQRVRSYMSKEGLHEIGSLLQLLWFYVTDIAQGKYKDYNRRSLLWVVAALIYLVSPIDFIPDILPGGLVDDVGILLYVVNSVRDELARYKQNRHRNDK</sequence>
<evidence type="ECO:0000256" key="5">
    <source>
        <dbReference type="SAM" id="Phobius"/>
    </source>
</evidence>
<protein>
    <submittedName>
        <fullName evidence="7">DUF1232 domain-containing protein</fullName>
    </submittedName>
</protein>
<comment type="caution">
    <text evidence="7">The sequence shown here is derived from an EMBL/GenBank/DDBJ whole genome shotgun (WGS) entry which is preliminary data.</text>
</comment>
<evidence type="ECO:0000313" key="7">
    <source>
        <dbReference type="EMBL" id="HIX45649.1"/>
    </source>
</evidence>
<evidence type="ECO:0000259" key="6">
    <source>
        <dbReference type="Pfam" id="PF06803"/>
    </source>
</evidence>
<accession>A0A9D1VRQ5</accession>
<dbReference type="Pfam" id="PF06803">
    <property type="entry name" value="DUF1232"/>
    <property type="match status" value="1"/>
</dbReference>
<evidence type="ECO:0000256" key="3">
    <source>
        <dbReference type="ARBA" id="ARBA00022989"/>
    </source>
</evidence>
<dbReference type="GO" id="GO:0012505">
    <property type="term" value="C:endomembrane system"/>
    <property type="evidence" value="ECO:0007669"/>
    <property type="project" value="UniProtKB-SubCell"/>
</dbReference>
<evidence type="ECO:0000256" key="4">
    <source>
        <dbReference type="ARBA" id="ARBA00023136"/>
    </source>
</evidence>
<name>A0A9D1VRQ5_9BACT</name>
<keyword evidence="4 5" id="KW-0472">Membrane</keyword>
<feature type="domain" description="DUF1232" evidence="6">
    <location>
        <begin position="58"/>
        <end position="91"/>
    </location>
</feature>
<dbReference type="Proteomes" id="UP000824246">
    <property type="component" value="Unassembled WGS sequence"/>
</dbReference>
<evidence type="ECO:0000256" key="2">
    <source>
        <dbReference type="ARBA" id="ARBA00022692"/>
    </source>
</evidence>
<reference evidence="7" key="1">
    <citation type="journal article" date="2021" name="PeerJ">
        <title>Extensive microbial diversity within the chicken gut microbiome revealed by metagenomics and culture.</title>
        <authorList>
            <person name="Gilroy R."/>
            <person name="Ravi A."/>
            <person name="Getino M."/>
            <person name="Pursley I."/>
            <person name="Horton D.L."/>
            <person name="Alikhan N.F."/>
            <person name="Baker D."/>
            <person name="Gharbi K."/>
            <person name="Hall N."/>
            <person name="Watson M."/>
            <person name="Adriaenssens E.M."/>
            <person name="Foster-Nyarko E."/>
            <person name="Jarju S."/>
            <person name="Secka A."/>
            <person name="Antonio M."/>
            <person name="Oren A."/>
            <person name="Chaudhuri R.R."/>
            <person name="La Ragione R."/>
            <person name="Hildebrand F."/>
            <person name="Pallen M.J."/>
        </authorList>
    </citation>
    <scope>NUCLEOTIDE SEQUENCE</scope>
    <source>
        <strain evidence="7">ChiHjej12B11-16260</strain>
    </source>
</reference>
<organism evidence="7 8">
    <name type="scientific">Candidatus Barnesiella excrementipullorum</name>
    <dbReference type="NCBI Taxonomy" id="2838479"/>
    <lineage>
        <taxon>Bacteria</taxon>
        <taxon>Pseudomonadati</taxon>
        <taxon>Bacteroidota</taxon>
        <taxon>Bacteroidia</taxon>
        <taxon>Bacteroidales</taxon>
        <taxon>Barnesiellaceae</taxon>
        <taxon>Barnesiella</taxon>
    </lineage>
</organism>
<proteinExistence type="predicted"/>
<gene>
    <name evidence="7" type="ORF">H9982_05465</name>
</gene>
<feature type="transmembrane region" description="Helical" evidence="5">
    <location>
        <begin position="57"/>
        <end position="75"/>
    </location>
</feature>
<dbReference type="AlphaFoldDB" id="A0A9D1VRQ5"/>
<dbReference type="InterPro" id="IPR010652">
    <property type="entry name" value="DUF1232"/>
</dbReference>
<keyword evidence="3 5" id="KW-1133">Transmembrane helix</keyword>
<comment type="subcellular location">
    <subcellularLocation>
        <location evidence="1">Endomembrane system</location>
        <topology evidence="1">Multi-pass membrane protein</topology>
    </subcellularLocation>
</comment>
<keyword evidence="2 5" id="KW-0812">Transmembrane</keyword>
<evidence type="ECO:0000313" key="8">
    <source>
        <dbReference type="Proteomes" id="UP000824246"/>
    </source>
</evidence>
<evidence type="ECO:0000256" key="1">
    <source>
        <dbReference type="ARBA" id="ARBA00004127"/>
    </source>
</evidence>
<dbReference type="EMBL" id="DXFB01000142">
    <property type="protein sequence ID" value="HIX45649.1"/>
    <property type="molecule type" value="Genomic_DNA"/>
</dbReference>
<reference evidence="7" key="2">
    <citation type="submission" date="2021-04" db="EMBL/GenBank/DDBJ databases">
        <authorList>
            <person name="Gilroy R."/>
        </authorList>
    </citation>
    <scope>NUCLEOTIDE SEQUENCE</scope>
    <source>
        <strain evidence="7">ChiHjej12B11-16260</strain>
    </source>
</reference>